<evidence type="ECO:0000313" key="4">
    <source>
        <dbReference type="Proteomes" id="UP000008710"/>
    </source>
</evidence>
<dbReference type="RefSeq" id="WP_011598739.1">
    <property type="nucleotide sequence ID" value="NC_008268.1"/>
</dbReference>
<dbReference type="OrthoDB" id="4485908at2"/>
<feature type="transmembrane region" description="Helical" evidence="2">
    <location>
        <begin position="102"/>
        <end position="126"/>
    </location>
</feature>
<keyword evidence="2" id="KW-0812">Transmembrane</keyword>
<dbReference type="PATRIC" id="fig|101510.16.peg.7065"/>
<feature type="transmembrane region" description="Helical" evidence="2">
    <location>
        <begin position="47"/>
        <end position="67"/>
    </location>
</feature>
<evidence type="ECO:0008006" key="5">
    <source>
        <dbReference type="Google" id="ProtNLM"/>
    </source>
</evidence>
<reference evidence="4" key="1">
    <citation type="journal article" date="2006" name="Proc. Natl. Acad. Sci. U.S.A.">
        <title>The complete genome of Rhodococcus sp. RHA1 provides insights into a catabolic powerhouse.</title>
        <authorList>
            <person name="McLeod M.P."/>
            <person name="Warren R.L."/>
            <person name="Hsiao W.W.L."/>
            <person name="Araki N."/>
            <person name="Myhre M."/>
            <person name="Fernandes C."/>
            <person name="Miyazawa D."/>
            <person name="Wong W."/>
            <person name="Lillquist A.L."/>
            <person name="Wang D."/>
            <person name="Dosanjh M."/>
            <person name="Hara H."/>
            <person name="Petrescu A."/>
            <person name="Morin R.D."/>
            <person name="Yang G."/>
            <person name="Stott J.M."/>
            <person name="Schein J.E."/>
            <person name="Shin H."/>
            <person name="Smailus D."/>
            <person name="Siddiqui A.S."/>
            <person name="Marra M.A."/>
            <person name="Jones S.J.M."/>
            <person name="Holt R."/>
            <person name="Brinkman F.S.L."/>
            <person name="Miyauchi K."/>
            <person name="Fukuda M."/>
            <person name="Davies J.E."/>
            <person name="Mohn W.W."/>
            <person name="Eltis L.D."/>
        </authorList>
    </citation>
    <scope>NUCLEOTIDE SEQUENCE [LARGE SCALE GENOMIC DNA]</scope>
    <source>
        <strain evidence="4">RHA1</strain>
    </source>
</reference>
<feature type="transmembrane region" description="Helical" evidence="2">
    <location>
        <begin position="73"/>
        <end position="90"/>
    </location>
</feature>
<protein>
    <recommendedName>
        <fullName evidence="5">DUF4190 domain-containing protein</fullName>
    </recommendedName>
</protein>
<feature type="compositionally biased region" description="Basic and acidic residues" evidence="1">
    <location>
        <begin position="10"/>
        <end position="22"/>
    </location>
</feature>
<proteinExistence type="predicted"/>
<feature type="region of interest" description="Disordered" evidence="1">
    <location>
        <begin position="1"/>
        <end position="22"/>
    </location>
</feature>
<gene>
    <name evidence="3" type="ordered locus">RHA1_ro07005</name>
</gene>
<organism evidence="3 4">
    <name type="scientific">Rhodococcus jostii (strain RHA1)</name>
    <dbReference type="NCBI Taxonomy" id="101510"/>
    <lineage>
        <taxon>Bacteria</taxon>
        <taxon>Bacillati</taxon>
        <taxon>Actinomycetota</taxon>
        <taxon>Actinomycetes</taxon>
        <taxon>Mycobacteriales</taxon>
        <taxon>Nocardiaceae</taxon>
        <taxon>Rhodococcus</taxon>
    </lineage>
</organism>
<dbReference type="HOGENOM" id="CLU_1577265_0_0_11"/>
<name>Q0S115_RHOJR</name>
<accession>Q0S115</accession>
<dbReference type="eggNOG" id="ENOG5031EIP">
    <property type="taxonomic scope" value="Bacteria"/>
</dbReference>
<dbReference type="KEGG" id="rha:RHA1_ro07005"/>
<evidence type="ECO:0000256" key="1">
    <source>
        <dbReference type="SAM" id="MobiDB-lite"/>
    </source>
</evidence>
<evidence type="ECO:0000256" key="2">
    <source>
        <dbReference type="SAM" id="Phobius"/>
    </source>
</evidence>
<sequence>MSGPLTSPGRGDDPRRVEPGVDDRRVVDGRPVGVEERVVTKPARTSAAAAFALAVGTAAFVCVLIVILSPVGLVLGIIGLILGVIGLRAARRVGITGKGVAIAGLVLSGLAIVVSIAFAAGVVTVLNNDSAVERIEQEVDKMRDQLPTSVEVPQP</sequence>
<keyword evidence="2" id="KW-1133">Transmembrane helix</keyword>
<keyword evidence="2" id="KW-0472">Membrane</keyword>
<dbReference type="AlphaFoldDB" id="Q0S115"/>
<dbReference type="Proteomes" id="UP000008710">
    <property type="component" value="Chromosome"/>
</dbReference>
<dbReference type="EMBL" id="CP000431">
    <property type="protein sequence ID" value="ABG98771.1"/>
    <property type="molecule type" value="Genomic_DNA"/>
</dbReference>
<evidence type="ECO:0000313" key="3">
    <source>
        <dbReference type="EMBL" id="ABG98771.1"/>
    </source>
</evidence>